<proteinExistence type="predicted"/>
<protein>
    <submittedName>
        <fullName evidence="3">Cytochrome oxidase maturation protein cbb3-type</fullName>
    </submittedName>
</protein>
<reference evidence="3 4" key="1">
    <citation type="submission" date="2017-02" db="EMBL/GenBank/DDBJ databases">
        <authorList>
            <person name="Peterson S.W."/>
        </authorList>
    </citation>
    <scope>NUCLEOTIDE SEQUENCE [LARGE SCALE GENOMIC DNA]</scope>
    <source>
        <strain evidence="4">type strain: NCCB 100098</strain>
    </source>
</reference>
<accession>A0A1T5I078</accession>
<dbReference type="Pfam" id="PF03597">
    <property type="entry name" value="FixS"/>
    <property type="match status" value="1"/>
</dbReference>
<dbReference type="PANTHER" id="PTHR41532:SF1">
    <property type="entry name" value="FIXS PROTEIN"/>
    <property type="match status" value="1"/>
</dbReference>
<organism evidence="3 4">
    <name type="scientific">Photobacterium piscicola</name>
    <dbReference type="NCBI Taxonomy" id="1378299"/>
    <lineage>
        <taxon>Bacteria</taxon>
        <taxon>Pseudomonadati</taxon>
        <taxon>Pseudomonadota</taxon>
        <taxon>Gammaproteobacteria</taxon>
        <taxon>Vibrionales</taxon>
        <taxon>Vibrionaceae</taxon>
        <taxon>Photobacterium</taxon>
    </lineage>
</organism>
<evidence type="ECO:0000256" key="1">
    <source>
        <dbReference type="SAM" id="MobiDB-lite"/>
    </source>
</evidence>
<evidence type="ECO:0000313" key="3">
    <source>
        <dbReference type="EMBL" id="SKC32487.1"/>
    </source>
</evidence>
<feature type="region of interest" description="Disordered" evidence="1">
    <location>
        <begin position="53"/>
        <end position="72"/>
    </location>
</feature>
<dbReference type="Proteomes" id="UP000189966">
    <property type="component" value="Unassembled WGS sequence"/>
</dbReference>
<dbReference type="PANTHER" id="PTHR41532">
    <property type="entry name" value="FIXS PROTEIN"/>
    <property type="match status" value="1"/>
</dbReference>
<gene>
    <name evidence="3" type="ORF">CZ809_02003</name>
</gene>
<dbReference type="RefSeq" id="WP_080157437.1">
    <property type="nucleotide sequence ID" value="NZ_CP175534.1"/>
</dbReference>
<evidence type="ECO:0000313" key="4">
    <source>
        <dbReference type="Proteomes" id="UP000189966"/>
    </source>
</evidence>
<feature type="compositionally biased region" description="Polar residues" evidence="1">
    <location>
        <begin position="57"/>
        <end position="72"/>
    </location>
</feature>
<keyword evidence="2" id="KW-0812">Transmembrane</keyword>
<dbReference type="NCBIfam" id="TIGR00847">
    <property type="entry name" value="ccoS"/>
    <property type="match status" value="1"/>
</dbReference>
<keyword evidence="2" id="KW-1133">Transmembrane helix</keyword>
<keyword evidence="2" id="KW-0472">Membrane</keyword>
<dbReference type="InterPro" id="IPR004714">
    <property type="entry name" value="Cyt_oxidase_maturation_cbb3"/>
</dbReference>
<dbReference type="EMBL" id="FUZI01000003">
    <property type="protein sequence ID" value="SKC32487.1"/>
    <property type="molecule type" value="Genomic_DNA"/>
</dbReference>
<name>A0A1T5I078_9GAMM</name>
<dbReference type="OrthoDB" id="9802763at2"/>
<evidence type="ECO:0000256" key="2">
    <source>
        <dbReference type="SAM" id="Phobius"/>
    </source>
</evidence>
<feature type="transmembrane region" description="Helical" evidence="2">
    <location>
        <begin position="6"/>
        <end position="26"/>
    </location>
</feature>
<sequence length="72" mass="8332">MAILYILIPIVLIFICLTIMVFLWAVHNNQFEDLERQGHNILFDDDVEKPQHCPKTSIKNTTTISDSSNDRT</sequence>
<dbReference type="AlphaFoldDB" id="A0A1T5I078"/>